<sequence length="104" mass="12152">MQGISKSRHVHLMDALLQLETLLGKECECLQQATEYRVDLENMHSNYERLLEELARQITNYEVMYSHVKIQFLGKKLKELKKEISVEMPGFPVLVQNIRIAYGT</sequence>
<organism evidence="2 3">
    <name type="scientific">Mucilaginibacter gracilis</name>
    <dbReference type="NCBI Taxonomy" id="423350"/>
    <lineage>
        <taxon>Bacteria</taxon>
        <taxon>Pseudomonadati</taxon>
        <taxon>Bacteroidota</taxon>
        <taxon>Sphingobacteriia</taxon>
        <taxon>Sphingobacteriales</taxon>
        <taxon>Sphingobacteriaceae</taxon>
        <taxon>Mucilaginibacter</taxon>
    </lineage>
</organism>
<dbReference type="AlphaFoldDB" id="A0A495J394"/>
<reference evidence="2 3" key="1">
    <citation type="submission" date="2018-10" db="EMBL/GenBank/DDBJ databases">
        <title>Genomic Encyclopedia of Archaeal and Bacterial Type Strains, Phase II (KMG-II): from individual species to whole genera.</title>
        <authorList>
            <person name="Goeker M."/>
        </authorList>
    </citation>
    <scope>NUCLEOTIDE SEQUENCE [LARGE SCALE GENOMIC DNA]</scope>
    <source>
        <strain evidence="2 3">DSM 18602</strain>
    </source>
</reference>
<comment type="caution">
    <text evidence="2">The sequence shown here is derived from an EMBL/GenBank/DDBJ whole genome shotgun (WGS) entry which is preliminary data.</text>
</comment>
<keyword evidence="1" id="KW-0175">Coiled coil</keyword>
<proteinExistence type="predicted"/>
<feature type="coiled-coil region" evidence="1">
    <location>
        <begin position="33"/>
        <end position="64"/>
    </location>
</feature>
<dbReference type="Proteomes" id="UP000268007">
    <property type="component" value="Unassembled WGS sequence"/>
</dbReference>
<protein>
    <submittedName>
        <fullName evidence="2">Uncharacterized protein</fullName>
    </submittedName>
</protein>
<evidence type="ECO:0000313" key="3">
    <source>
        <dbReference type="Proteomes" id="UP000268007"/>
    </source>
</evidence>
<dbReference type="EMBL" id="RBKU01000001">
    <property type="protein sequence ID" value="RKR83407.1"/>
    <property type="molecule type" value="Genomic_DNA"/>
</dbReference>
<keyword evidence="3" id="KW-1185">Reference proteome</keyword>
<gene>
    <name evidence="2" type="ORF">BDD43_3615</name>
</gene>
<evidence type="ECO:0000313" key="2">
    <source>
        <dbReference type="EMBL" id="RKR83407.1"/>
    </source>
</evidence>
<dbReference type="RefSeq" id="WP_121198910.1">
    <property type="nucleotide sequence ID" value="NZ_RBKU01000001.1"/>
</dbReference>
<dbReference type="OrthoDB" id="773376at2"/>
<evidence type="ECO:0000256" key="1">
    <source>
        <dbReference type="SAM" id="Coils"/>
    </source>
</evidence>
<accession>A0A495J394</accession>
<name>A0A495J394_9SPHI</name>